<proteinExistence type="predicted"/>
<dbReference type="Proteomes" id="UP000805193">
    <property type="component" value="Unassembled WGS sequence"/>
</dbReference>
<organism evidence="1 2">
    <name type="scientific">Ixodes persulcatus</name>
    <name type="common">Taiga tick</name>
    <dbReference type="NCBI Taxonomy" id="34615"/>
    <lineage>
        <taxon>Eukaryota</taxon>
        <taxon>Metazoa</taxon>
        <taxon>Ecdysozoa</taxon>
        <taxon>Arthropoda</taxon>
        <taxon>Chelicerata</taxon>
        <taxon>Arachnida</taxon>
        <taxon>Acari</taxon>
        <taxon>Parasitiformes</taxon>
        <taxon>Ixodida</taxon>
        <taxon>Ixodoidea</taxon>
        <taxon>Ixodidae</taxon>
        <taxon>Ixodinae</taxon>
        <taxon>Ixodes</taxon>
    </lineage>
</organism>
<evidence type="ECO:0000313" key="1">
    <source>
        <dbReference type="EMBL" id="KAG0440933.1"/>
    </source>
</evidence>
<gene>
    <name evidence="1" type="ORF">HPB47_016106</name>
</gene>
<keyword evidence="2" id="KW-1185">Reference proteome</keyword>
<protein>
    <submittedName>
        <fullName evidence="1">Uncharacterized protein</fullName>
    </submittedName>
</protein>
<name>A0AC60QRQ3_IXOPE</name>
<comment type="caution">
    <text evidence="1">The sequence shown here is derived from an EMBL/GenBank/DDBJ whole genome shotgun (WGS) entry which is preliminary data.</text>
</comment>
<dbReference type="EMBL" id="JABSTQ010004821">
    <property type="protein sequence ID" value="KAG0440933.1"/>
    <property type="molecule type" value="Genomic_DNA"/>
</dbReference>
<sequence length="214" mass="23668">MTSRRTTSSLAAPSGAHSQSQSQPEQHRLIVLVPTRVANQGTSRPLSDCEQRKQREERNTSPLAIHIECNPDGSYKPMQCFGDPKQPRRMCACYDQEYDQIKAPSRQLKSCNCLAEHHEKSKSTHSAQLNLVSSQRPGTDGTCERRCADSRLVVTRNAIAAPSSVLGQHSRLSREVKRACIFAGTVLCPECKNFPPFRFSQADVVLAAKFAVTA</sequence>
<reference evidence="1 2" key="1">
    <citation type="journal article" date="2020" name="Cell">
        <title>Large-Scale Comparative Analyses of Tick Genomes Elucidate Their Genetic Diversity and Vector Capacities.</title>
        <authorList>
            <consortium name="Tick Genome and Microbiome Consortium (TIGMIC)"/>
            <person name="Jia N."/>
            <person name="Wang J."/>
            <person name="Shi W."/>
            <person name="Du L."/>
            <person name="Sun Y."/>
            <person name="Zhan W."/>
            <person name="Jiang J.F."/>
            <person name="Wang Q."/>
            <person name="Zhang B."/>
            <person name="Ji P."/>
            <person name="Bell-Sakyi L."/>
            <person name="Cui X.M."/>
            <person name="Yuan T.T."/>
            <person name="Jiang B.G."/>
            <person name="Yang W.F."/>
            <person name="Lam T.T."/>
            <person name="Chang Q.C."/>
            <person name="Ding S.J."/>
            <person name="Wang X.J."/>
            <person name="Zhu J.G."/>
            <person name="Ruan X.D."/>
            <person name="Zhao L."/>
            <person name="Wei J.T."/>
            <person name="Ye R.Z."/>
            <person name="Que T.C."/>
            <person name="Du C.H."/>
            <person name="Zhou Y.H."/>
            <person name="Cheng J.X."/>
            <person name="Dai P.F."/>
            <person name="Guo W.B."/>
            <person name="Han X.H."/>
            <person name="Huang E.J."/>
            <person name="Li L.F."/>
            <person name="Wei W."/>
            <person name="Gao Y.C."/>
            <person name="Liu J.Z."/>
            <person name="Shao H.Z."/>
            <person name="Wang X."/>
            <person name="Wang C.C."/>
            <person name="Yang T.C."/>
            <person name="Huo Q.B."/>
            <person name="Li W."/>
            <person name="Chen H.Y."/>
            <person name="Chen S.E."/>
            <person name="Zhou L.G."/>
            <person name="Ni X.B."/>
            <person name="Tian J.H."/>
            <person name="Sheng Y."/>
            <person name="Liu T."/>
            <person name="Pan Y.S."/>
            <person name="Xia L.Y."/>
            <person name="Li J."/>
            <person name="Zhao F."/>
            <person name="Cao W.C."/>
        </authorList>
    </citation>
    <scope>NUCLEOTIDE SEQUENCE [LARGE SCALE GENOMIC DNA]</scope>
    <source>
        <strain evidence="1">Iper-2018</strain>
    </source>
</reference>
<accession>A0AC60QRQ3</accession>
<evidence type="ECO:0000313" key="2">
    <source>
        <dbReference type="Proteomes" id="UP000805193"/>
    </source>
</evidence>